<feature type="signal peptide" evidence="1">
    <location>
        <begin position="1"/>
        <end position="31"/>
    </location>
</feature>
<reference evidence="2 3" key="1">
    <citation type="journal article" date="2013" name="Int. J. Syst. Evol. Microbiol.">
        <title>Comamonas guangdongensis sp. nov., isolated from subterranean forest sediment, and emended description of the genus Comamonas.</title>
        <authorList>
            <person name="Zhang J."/>
            <person name="Wang Y."/>
            <person name="Zhou S."/>
            <person name="Wu C."/>
            <person name="He J."/>
            <person name="Li F."/>
        </authorList>
    </citation>
    <scope>NUCLEOTIDE SEQUENCE [LARGE SCALE GENOMIC DNA]</scope>
    <source>
        <strain evidence="2 3">CCTCC AB2011133</strain>
    </source>
</reference>
<dbReference type="InterPro" id="IPR050682">
    <property type="entry name" value="ModA/WtpA"/>
</dbReference>
<accession>A0ABV3ZTT7</accession>
<dbReference type="Pfam" id="PF13531">
    <property type="entry name" value="SBP_bac_11"/>
    <property type="match status" value="1"/>
</dbReference>
<gene>
    <name evidence="2" type="ORF">AB6724_08975</name>
</gene>
<proteinExistence type="predicted"/>
<evidence type="ECO:0000313" key="3">
    <source>
        <dbReference type="Proteomes" id="UP001561046"/>
    </source>
</evidence>
<dbReference type="EMBL" id="JBFYGN010000008">
    <property type="protein sequence ID" value="MEX8192973.1"/>
    <property type="molecule type" value="Genomic_DNA"/>
</dbReference>
<dbReference type="PANTHER" id="PTHR30632">
    <property type="entry name" value="MOLYBDATE-BINDING PERIPLASMIC PROTEIN"/>
    <property type="match status" value="1"/>
</dbReference>
<name>A0ABV3ZTT7_9BURK</name>
<dbReference type="Proteomes" id="UP001561046">
    <property type="component" value="Unassembled WGS sequence"/>
</dbReference>
<dbReference type="SUPFAM" id="SSF53850">
    <property type="entry name" value="Periplasmic binding protein-like II"/>
    <property type="match status" value="1"/>
</dbReference>
<protein>
    <submittedName>
        <fullName evidence="2">Substrate-binding domain-containing protein</fullName>
    </submittedName>
</protein>
<keyword evidence="3" id="KW-1185">Reference proteome</keyword>
<sequence length="274" mass="28559">MKTSLTTAAPLWGRRALLLGALLLAAGCAQQPTVAPSQEPVRLMTSGGFTAAHKLLAPQFTAQTGIAVESAYGSSMGASPTSIPNRLSKGEKADVVILARGALDQLASQGLVRPGTQIDLVRSAVGVAVKKGAPIPDISTEDKLRQVLLGAKSIAYSASASGSYYETQMLKKLGIEDQVLPKSRKIVTERVGTIVARGEAEIGLQQVSELLPIAGISYVGTLPDSVQHYTVFSAGTASSSTNPQGLEQLLKFYTSPAAHKAIRDTGLEPIAAPR</sequence>
<evidence type="ECO:0000313" key="2">
    <source>
        <dbReference type="EMBL" id="MEX8192973.1"/>
    </source>
</evidence>
<feature type="chain" id="PRO_5045296311" evidence="1">
    <location>
        <begin position="32"/>
        <end position="274"/>
    </location>
</feature>
<organism evidence="2 3">
    <name type="scientific">Comamonas guangdongensis</name>
    <dbReference type="NCBI Taxonomy" id="510515"/>
    <lineage>
        <taxon>Bacteria</taxon>
        <taxon>Pseudomonadati</taxon>
        <taxon>Pseudomonadota</taxon>
        <taxon>Betaproteobacteria</taxon>
        <taxon>Burkholderiales</taxon>
        <taxon>Comamonadaceae</taxon>
        <taxon>Comamonas</taxon>
    </lineage>
</organism>
<dbReference type="PROSITE" id="PS51257">
    <property type="entry name" value="PROKAR_LIPOPROTEIN"/>
    <property type="match status" value="1"/>
</dbReference>
<evidence type="ECO:0000256" key="1">
    <source>
        <dbReference type="SAM" id="SignalP"/>
    </source>
</evidence>
<dbReference type="RefSeq" id="WP_369338175.1">
    <property type="nucleotide sequence ID" value="NZ_JBFYGN010000008.1"/>
</dbReference>
<dbReference type="PANTHER" id="PTHR30632:SF11">
    <property type="entry name" value="BLR4797 PROTEIN"/>
    <property type="match status" value="1"/>
</dbReference>
<dbReference type="Gene3D" id="3.40.190.10">
    <property type="entry name" value="Periplasmic binding protein-like II"/>
    <property type="match status" value="2"/>
</dbReference>
<keyword evidence="1" id="KW-0732">Signal</keyword>
<comment type="caution">
    <text evidence="2">The sequence shown here is derived from an EMBL/GenBank/DDBJ whole genome shotgun (WGS) entry which is preliminary data.</text>
</comment>